<dbReference type="STRING" id="1210090.GCA_001613185_00914"/>
<reference evidence="1 2" key="1">
    <citation type="submission" date="2018-06" db="EMBL/GenBank/DDBJ databases">
        <title>Genomic Encyclopedia of Type Strains, Phase IV (KMG-IV): sequencing the most valuable type-strain genomes for metagenomic binning, comparative biology and taxonomic classification.</title>
        <authorList>
            <person name="Goeker M."/>
        </authorList>
    </citation>
    <scope>NUCLEOTIDE SEQUENCE [LARGE SCALE GENOMIC DNA]</scope>
    <source>
        <strain evidence="1 2">DSM 44599</strain>
    </source>
</reference>
<proteinExistence type="predicted"/>
<evidence type="ECO:0000313" key="2">
    <source>
        <dbReference type="Proteomes" id="UP000252586"/>
    </source>
</evidence>
<gene>
    <name evidence="1" type="ORF">DFR74_10425</name>
</gene>
<dbReference type="AlphaFoldDB" id="A0A366DMK2"/>
<dbReference type="Proteomes" id="UP000252586">
    <property type="component" value="Unassembled WGS sequence"/>
</dbReference>
<sequence>MPYYQTTTTDADGRHQYGPTYFRDRASLHRWRVMYVGAHAIAHGSIDDLTITDEAISERTEEGHRLTCLEWDTPTVGEPECADFWSNTPSPLCPCTCEAGECDGHYVSSVGPVHRGILLSLLETGQINSQGAERLSMINHPPGKS</sequence>
<dbReference type="RefSeq" id="WP_147265804.1">
    <property type="nucleotide sequence ID" value="NZ_QNRE01000004.1"/>
</dbReference>
<name>A0A366DMK2_9NOCA</name>
<dbReference type="EMBL" id="QNRE01000004">
    <property type="protein sequence ID" value="RBO91323.1"/>
    <property type="molecule type" value="Genomic_DNA"/>
</dbReference>
<comment type="caution">
    <text evidence="1">The sequence shown here is derived from an EMBL/GenBank/DDBJ whole genome shotgun (WGS) entry which is preliminary data.</text>
</comment>
<keyword evidence="2" id="KW-1185">Reference proteome</keyword>
<organism evidence="1 2">
    <name type="scientific">Nocardia puris</name>
    <dbReference type="NCBI Taxonomy" id="208602"/>
    <lineage>
        <taxon>Bacteria</taxon>
        <taxon>Bacillati</taxon>
        <taxon>Actinomycetota</taxon>
        <taxon>Actinomycetes</taxon>
        <taxon>Mycobacteriales</taxon>
        <taxon>Nocardiaceae</taxon>
        <taxon>Nocardia</taxon>
    </lineage>
</organism>
<accession>A0A366DMK2</accession>
<evidence type="ECO:0000313" key="1">
    <source>
        <dbReference type="EMBL" id="RBO91323.1"/>
    </source>
</evidence>
<protein>
    <submittedName>
        <fullName evidence="1">Uncharacterized protein</fullName>
    </submittedName>
</protein>